<dbReference type="Gene3D" id="3.40.50.1400">
    <property type="match status" value="1"/>
</dbReference>
<dbReference type="Pfam" id="PF00762">
    <property type="entry name" value="Ferrochelatase"/>
    <property type="match status" value="1"/>
</dbReference>
<keyword evidence="2" id="KW-0472">Membrane</keyword>
<evidence type="ECO:0000313" key="3">
    <source>
        <dbReference type="Proteomes" id="UP000050640"/>
    </source>
</evidence>
<comment type="similarity">
    <text evidence="1">Belongs to the ferrochelatase family.</text>
</comment>
<keyword evidence="2" id="KW-1133">Transmembrane helix</keyword>
<dbReference type="STRING" id="1147741.A0A0R3RXI2"/>
<proteinExistence type="inferred from homology"/>
<sequence>MLLSVTYTSVTQENEQINRQLSHALRLLGHARVICKSMMMYATQSSELWHVVRPITSWVGSEVPNVIIANRSIPELKKKIGLLVINTGTPSGYGYWMVRGYLQEFLSDRRVIELPRIFWLPILHLFVLTGKPFSLGKSYKSIWNTVQDESPLRTMTRNQSFKLANRLHDQSITVDWAFRYGEPSIGSRIHKLEKEGCDKLIVFPLFPQFSAVTNASIFDEVKLALFYSFFFFFVNMLILLLN</sequence>
<dbReference type="AlphaFoldDB" id="A0A0R3RXI2"/>
<evidence type="ECO:0000256" key="2">
    <source>
        <dbReference type="SAM" id="Phobius"/>
    </source>
</evidence>
<dbReference type="InterPro" id="IPR001015">
    <property type="entry name" value="Ferrochelatase"/>
</dbReference>
<dbReference type="InterPro" id="IPR033659">
    <property type="entry name" value="Ferrochelatase_N"/>
</dbReference>
<evidence type="ECO:0000313" key="4">
    <source>
        <dbReference type="WBParaSite" id="EEL_0000693201-mRNA-1"/>
    </source>
</evidence>
<dbReference type="WBParaSite" id="EEL_0000693201-mRNA-1">
    <property type="protein sequence ID" value="EEL_0000693201-mRNA-1"/>
    <property type="gene ID" value="EEL_0000693201"/>
</dbReference>
<protein>
    <submittedName>
        <fullName evidence="4">Glycosyltransferase</fullName>
    </submittedName>
</protein>
<organism evidence="3 4">
    <name type="scientific">Elaeophora elaphi</name>
    <dbReference type="NCBI Taxonomy" id="1147741"/>
    <lineage>
        <taxon>Eukaryota</taxon>
        <taxon>Metazoa</taxon>
        <taxon>Ecdysozoa</taxon>
        <taxon>Nematoda</taxon>
        <taxon>Chromadorea</taxon>
        <taxon>Rhabditida</taxon>
        <taxon>Spirurina</taxon>
        <taxon>Spiruromorpha</taxon>
        <taxon>Filarioidea</taxon>
        <taxon>Onchocercidae</taxon>
        <taxon>Elaeophora</taxon>
    </lineage>
</organism>
<dbReference type="GO" id="GO:0004325">
    <property type="term" value="F:ferrochelatase activity"/>
    <property type="evidence" value="ECO:0007669"/>
    <property type="project" value="InterPro"/>
</dbReference>
<name>A0A0R3RXI2_9BILA</name>
<dbReference type="SUPFAM" id="SSF53800">
    <property type="entry name" value="Chelatase"/>
    <property type="match status" value="1"/>
</dbReference>
<dbReference type="PANTHER" id="PTHR11108:SF1">
    <property type="entry name" value="FERROCHELATASE, MITOCHONDRIAL"/>
    <property type="match status" value="1"/>
</dbReference>
<feature type="transmembrane region" description="Helical" evidence="2">
    <location>
        <begin position="224"/>
        <end position="241"/>
    </location>
</feature>
<dbReference type="PANTHER" id="PTHR11108">
    <property type="entry name" value="FERROCHELATASE"/>
    <property type="match status" value="1"/>
</dbReference>
<dbReference type="GO" id="GO:0006783">
    <property type="term" value="P:heme biosynthetic process"/>
    <property type="evidence" value="ECO:0007669"/>
    <property type="project" value="InterPro"/>
</dbReference>
<evidence type="ECO:0000256" key="1">
    <source>
        <dbReference type="RuleBase" id="RU004185"/>
    </source>
</evidence>
<keyword evidence="3" id="KW-1185">Reference proteome</keyword>
<dbReference type="Proteomes" id="UP000050640">
    <property type="component" value="Unplaced"/>
</dbReference>
<reference evidence="4" key="1">
    <citation type="submission" date="2017-02" db="UniProtKB">
        <authorList>
            <consortium name="WormBaseParasite"/>
        </authorList>
    </citation>
    <scope>IDENTIFICATION</scope>
</reference>
<dbReference type="CDD" id="cd03411">
    <property type="entry name" value="Ferrochelatase_N"/>
    <property type="match status" value="1"/>
</dbReference>
<accession>A0A0R3RXI2</accession>
<keyword evidence="2" id="KW-0812">Transmembrane</keyword>